<proteinExistence type="predicted"/>
<dbReference type="Pfam" id="PF07723">
    <property type="entry name" value="LRR_2"/>
    <property type="match status" value="7"/>
</dbReference>
<dbReference type="CDD" id="cd22160">
    <property type="entry name" value="F-box_AtFBL13-like"/>
    <property type="match status" value="6"/>
</dbReference>
<comment type="caution">
    <text evidence="3">The sequence shown here is derived from an EMBL/GenBank/DDBJ whole genome shotgun (WGS) entry which is preliminary data.</text>
</comment>
<dbReference type="SUPFAM" id="SSF81383">
    <property type="entry name" value="F-box domain"/>
    <property type="match status" value="6"/>
</dbReference>
<sequence length="6468" mass="735477">MEETNRDGDGDGDGELYPSGVEQMPRHHGEKRKREGLVSGEREAEEVILVGDTKAIKKFGFDGGEQSSQSQMSLFSKRQAFEVQNNMNLKGSLVKEESGEEPARAKQDYSTFNDFDRLREVRNFAVGQTWALYDDKVDGMPRLYAQITKVSAPGSCLSVTWLEPDPDDKEELQSYEKDLPVSVGWFKLGKSEDIKDHRRFSHLVHCNEGSSSAGRRFSVYPREGETWAIFKGRYKHSWSYRDIDWSADPDSHRKYNYAFVEIVPEEDAHISADAPVGFLHKAKGFTSVFCRFAKEVAKSYIRSGYTEQFSHRVPSFKMTGVEAEGVPPRGAYELDPAALPENIKEIDVPLHLLEEPTVSNSEEDNTHSQCVYFASKGITFQTGQVWSFCSGDDNFPRFYGKIQKITFVQAFEQDPVVKLNIGRLKARPIKGVIQWIDKEMPIGCGNFRARKVLEIFTDLDLFSRLVSQDSSGDGDDYSIMPKAGDVWAIYRNWSDGIKVADLQSQSYDLVEVLDDKMDYKVLLLAPDGGFESVDSKGCGSVYVAAAEHWMDGEDVRFTIPKCELLRFSHQVPTSKVTKEMHGSFARKTQHNPPCRVVMDLTINGVTETWINKESPSTAIQKFWTWCTECMAWYRLHRSFFHMSNTCRSCNKEFYAREIPRQGLLPGKDSSSKDIMHKRVLIKRLCGIQQSHPVASNTRPSFWTSCRDCGHRERFLKLYVDKWFVCEKCHGETIAMEVLARSGEALFNKLFLELKPGSKKNYSSGLSCGVKVVGEKRKREEVAANGDEASSSGNAKVDDNFGLCDSSSGGDVKPKIAECAADLKFNDFDKVREEVNFAVGQVWPLYDTTDKVPRHNSGHITVSPRKGETWALFKNWDMNWSSEPDSHRNYEYEFVEILSDYYTDGAACVSVALLHKAKGFASVFFRMGTGEADTSQILPQNMYQFSHMIPSFKLTGTEAKGLPKDAYELDQAALPEKIAEVTIPSHLLAAPKPKQEELSFTINGKVFQAGQIWSYIGCFDNMPRDYCRLYKISVTQAFEQAPVYKMHAFRFKATPLPKDIIPWEERRYADKKMPVGWGTYLLTQGSLALTLDRFSHLIVPVKERNEYTILPKIGEVWAIYRFWTPYLSVYEMEKNYVDYGIVEVLDDALDYKVMELEPALQFEEDERKKRVFRAAESKPLDFDDDDGSGVIFTIPRSKMLRFSHQIAASRVVKEIDGELKELFELDSTADPKRSKLLDSLMDITIMNEASETSTTAQSSDRSMVWTICPFCSVRYKSYISLLNKPTRCHSCYLKFFASESVFKGIPTKDKATQTSLSTTEKSVSSQNHITRSSLVAPTPKSQAPTPKVMHQHRRATRFSLRLHHLVSVQDFVLCVHFFKYRFPIKWTNKWFVCKCKKKFKTVEVSSSSLQPKKTATSKNQGTHFSGKASSPGLSCAVKVGEKRQRNECGESYNAGNHSALHKNKRVTIDSGGAREDSESVKQVHVVDLSTTEDPISNAINLNQKMDRNQDAQVGTVVENSEDVVDNNRRGFNDNGDAGRQEESGWGKLLHQVNCSEVALPDIIGNSGNLEVDKHSEDVLDKAVDNNRRGFNDDGDAAGRLEASEWGKQLCEADRPEVTTLPNVISNNQKLNEKNKTPGLCDSGSGDVVPVQPKMSECAGLKFNDFNKRREDAKFSECQAITYLEPDPVDEKEIQWFEEDLPVSVGNFRFGKNQNTKDRSLFSHPIRCQGSIMTGNFTVSPRKGETWAIFKNWDIINWSSEPDSHRSYEYDIVEILSNTTDEGVSVAVLHKAKGFASVFFRMGEADVIQIPSQSLYRFSHNILSFKMKRVDIKGVPKDAYELDQAALPETIEERVVPCHLYAETKPEALCFPNKGKVFQTGQIWSFYSGGNDDTLPLHYCRIQKITLIQAFEEEAVFKLHVGRLKAKPFNGEVIQWEDKRMPVGCGTFLVRRINDVITADDVSHQIVPQTSLDGSEYTILPKIGEVWAVYRSWTCQKEFKEVGCCEYDVVEVLDDDLGYKVLALEHVLSSGEGEVKRILFGAAECRHTDCDGEDGTEVIFTIPKSKILRFSHQIPASRVTEEMQGELKEFFESITYKREEGSRSLSGTAAYYFASDENVNVHSLRLSCVGGKRKRNELGGSNDDSAGLKFNDFEKLRKEVNFSVGETWALYDQVDGMPRLYARIRKVSAPSFGLRITHLEPDPDDEREVLWFDQDLPVSTGQFRLGKNENTKDCSLFSHVIHCKEGSNTGHLIVSPRKGETWALFKNWDIIKWSSEPDSHSSYKYEIVEILSDHADGTGVSVAFLHKAKGFASVFFRMGTGDDSDMIQVPSHSLYRFSHMIPSFKLTGTEAKGLPKDAYELDQAALPATTVQEKPVPSHLIPVPKPEALCLPSSEGKVIKTGQFWAFGGDYDDTPRYYGRIQKITVTQTFEQTAETKVHVCRLKATSFPQNVIKWKDKSMPVGCGTFSMLKNCSTLYPQHLTHQIFPQTSMDGNECTILPKVGQLWVIYRLWAPHFGVGALDEHCLDFDMVQVLDDAFNYKVLALEQVLVISEEKNKFFRAAKSRPSYCYDEDGPGVIFTIPQSKMLRFSHPIPASRVTKEVDGEMIVLFEEVKVVLCLYFICLMMDITSKRKAVAETLMKGTGTAAFYSASDEAVHSPRVSCAVSVGDKRKRNELGGSNDDGAGLKFNDFEKLRKEVNFLAGQTWAMYDNVDGMPRLYARIRKVSAPLFGLRITHLEADPDDEREILWFEQDLPVSAGQFRLGKNENMKDCSMFSHVIHCKEGGNTGHLTVSPRKGETWALFKNWDINWSSEPDSHRRYEYDIVEILSDHADGTGVSVAFLHKAKGFASVFFRMGTGVADMFRMGTGGDSDTSQILPQDIYQFSHMIPSFKLTGFEAKGLPKDAYELDQAALPEKVEEKDIPSHLIPRPKPEALCFPSKHTGKAFDEAAELKIHVSRLKATSFPENVIKWKDKRMPVGCGTFSVPKSCSIFYPQHLTHQIFPETSIDGNECTILPKIGQVWMIYTDWVPHYDLVALEEHDLDFEVVLALERALVTSEEKNHFFRAAKSRPSYCHEEDGTGVIFTIPQSKMLRFSHPLPASRVTKEVDGEMEVLFEVDKKARELASMEKLFYKSQKRLGVSSSSVRQGEERVVISEEDRISSLPDPLLCHILGFLTIDEAVWTSVLSSRWRHLWKWVPRLELDSSYFPSDKVCVDFIDEFLAFQGNCYLREFKLTIDHDVFYSDVSLYQPCLGRVDMRKIERFQVENRFEKLGVDNIATPLTLSVCEAFVCLKLHYVRLNDDLKSLSLPCLKIMYLEDVVMPSDAAAEALISSSPVLEVLKISLSRDDVMVALRVCSASLKSFTLKGAERCYVRGHSSVLIDAPKLEYLSLMDYYQFRSFKITSVAESFKVDIDVDFMLRYSSEMKIVYSLFKNLSGVEDMTISWNSLEFMYSFHDMKPPPKFHDLTRLHATMSLNTSLELLPIVLKSCPNLKHFTLVLVIDDDPDAGSSSTRLSTVLPRCLVSSLESVEMESPVTEIATELKLARYFMKNSTTLKKLVLRLKDCALKPCVLEQLVKSSRCYGLSQFDVIPVVPTPNPWPEGLGVSSSSVREEEEERVVIRGEDMISSLPEPLLCDILSFLTTEQAVQTSVLSSRWRHVWRWVPRLELDSSDFTDNQACGYFIDKFLAFQGKNYLREFKLTIDHDIFGGDSSLYELCLSKVDMRRKLERFQVESTFGPVSFDDDFPTPLTLSVCEALVCLKLHYVRLNDDLKSLSLPCLKIMFLEDVVMPCDAAAEALISSSPVLEVLKISRSRDDVVVALRVCSASLKSFTLKGAEVLCPRGNYSVLIDAPKLEYLSLMDYYHFRSFEIINAAESFKVDIDVEFAEKNNFMLELIIFYTFINNFSGVKDITMSWRTLQFIYEIHRMRTLPKFHDLTRLRATVCLNASPELLPMLLESCPNLKHLTLELFIDHPVASITGLSTVMLHPCLLSSLESVEIQSPVTEEANELDLARCFMCNSTTLKKLVIRLHQSSIGEKHKPCVLEQLVEDSRRYGLSQFEVLPVVPTLNPLPEGLGAYSSSSVREGGKDLISSLPEPLLVHILSFLTTEHAVWTSVLSSGWRHLWKWVPRLELDSFDFTNDKVCVDFIHKFLAFQGKSYLREFKLTIDHDEFDRDSEVSLYEPCLGRVDMRKLERFQVQNRFGRGAFDDFRTRLTLSACEALVCLKLHFVSLNEFESLSLPCLKIMFLEDVVLPSDAAAEALISSSPVLEVLKICLSRDDFVVALRVCSPSLKSFTLKRVEPIYPHGHSVLIDAPKLEYLSLVDYYHFRSFEIISKAESFKVDVDVEFELLTDYLAEKKIVYNLLDNFSGVKDMTMSWKTLQFIYSSHETNPLPKFHGLTRLCATMRLNASPELLPVVLESCPNLKHLTLELFFDYPIRWLSEFSTLLPRCLVSSLESVEMESPVTEVATELDLARYFMKNSTTLKKLVLRLDQSSGEQHKPGVLEQLKKYSRRFGSSQFEVLPVVLTPNPLPPGSGVSSSSAREGEERAVLSGEEDRISSLPDPLLCHILSFLTTEQAVWTSVLSSRWRYLWKWVPRLELDSFDFTNDKVCVDFIDEFLAFQGKSYLREFKLSIDHDVSNSTLSLYGPCLGRVVDMRKLERFQVENEFERGGIVYIRFTLYACEALVSLKLHSLWLDGFKSLSLPCLKIMFLEDVGLPNDAAAEELISCSPVLQVLKICLCKYDSVVALRVCSPSLKSFTLKRVEPRYSRGHSVVIDAPKLGYLSLTDYYLFSSFEITSVAESLKVDIDVEFELMSDYLMEMKIVYNLLKNFSGVTEMTISWKTLETNPVPKFHGLTRLRATMCLNASPKLLPIVLESCPNLKHLKLELFLDPVRRLSERSTVLSRCLVSSLESVEMESPVTEIAIELVLARYFMRNSTTLKKLVLRLNQSSTGEKHKPGVLEQLKKYSRRYKLSQFEVLPVVPTPSPWPRYLYLNPLDRVVMDTPGLEYLNLINYHYTSFQIVSLSETVKFDIDVVLSITCNFLTFVSHARDMTISRRTIEFIYYNLEINRRSKFHGLARLRATIFLNSSPEMMPVILEECPNLKHLTLELVHDFLVTEGTSRLLNLVPPPLISSLESVDIESPIRDKATELELVRYFLENSTALKKLVLLREGEQVVMRGGDVISLLPEPLLCHILGFLTTEQAVRTSVLSSRWRHLWRWIPRLELDSSDFTNDMVCVDFIDKFLSLQGESYLREFKLTIDHDVFDGEASLYEPRLRRVDMRKLERFQVDNKFALGGFDDYRTRLTLSACEALVCLKLHFVSLNEFLSLSLPCLKIMYLEDVIMPCDAAAEALISSSPVLEVLKISLSGDDVVVALRVCSPSLKSFTLKRVKPAYYAPGHSSVLIDAPKLEYLSLMDYYHFKRFEITSVAESFKVDIDVEFELTTDYLSKKKIVDNLLSNFSGVEDMTMSWKTLQFINGFHRPNPLPKFHGLTRLRATMCLIASPELLPTVLESCPNLKHLTLELVIYRFAVSTRPSTVLPRCLVSSLESVEMESPVTEIATELYLARYFMKNSTTLKKLVLRLDESSTGVKHKPGVLKELAKFSRRYGLSQFEVLPVVPTPNPWPEGYVYEKSHRYLIRDNRDCTYFIDKFLAFQGKPYLREFKLTIDQGVFGFAVSRYDSCLGRVLDMRRLERFQVENKFGRGAFYDFRTQLTLSVCEALVCLKLHFVRLNEFESLSLPCLKIMFLEDVVMPCDAAAEELISCSPVLEVLKICLALSLKSFTLKRYLSLMDYYHFRSFEIASVAESLKVDIGVQFELMTDYLSEQKIIYNLLNNFSGVKYMTISWKTLQFIYNSPQTNFLPKFHGLTRLRVTICLNASSELLPIVLESCPNLKHLTLELLIHYPEVVIARLSTVLPPCLVSSLESVEMKSPVTEIATELDLARYFMRNSTTLKKLVLRLYQSSTGEKHRPGVLDQLIESPRLSSLCQFEVFFCLKVKEKAMQGGRSGTSGEDRISMLPESLLCHILTFLPTKESVRTSVLSSRWRDIWLWVPRLDLDQSDFSEENTCVSFIDKFLNFRGESYLRGFKLNTDRNDDDEGPSVEEACLMRVVNKCKIQHFEIKNYFGFCYLEMSLVFSMCDTLVSLKLSFVMMSDYDQSCSLPCLKTLHLEKVVFQSDEVAEALISSSPVLKDLKMSQSEYDSVQVLRVRSKSLKSFTLERADPDRVENSLETVVMDTPSLEYLNLINYQYTSFQIVSMSESVKFDIDVVLLSIICNFLSFVSHVRDMTISRRTLEFIYYHLEINRRSKFYGLARLRATMFSNSSPAMLPVILEACPNLKHLTLELVYHFLVTEGTSRLLNLLPPSLISSLESVEIESPITDKATELELVRYFLENSTRLEKLVLRLNQSCLRKHKPGFLKQLIESPRCSEDMAVDTRIVLAELKLLEKALATLPLHIEESSSSCRH</sequence>
<keyword evidence="4" id="KW-1185">Reference proteome</keyword>
<dbReference type="InterPro" id="IPR001810">
    <property type="entry name" value="F-box_dom"/>
</dbReference>
<dbReference type="Pfam" id="PF11926">
    <property type="entry name" value="DUF3444"/>
    <property type="match status" value="11"/>
</dbReference>
<evidence type="ECO:0000259" key="2">
    <source>
        <dbReference type="PROSITE" id="PS50181"/>
    </source>
</evidence>
<organism evidence="3 4">
    <name type="scientific">Brassica napus</name>
    <name type="common">Rape</name>
    <dbReference type="NCBI Taxonomy" id="3708"/>
    <lineage>
        <taxon>Eukaryota</taxon>
        <taxon>Viridiplantae</taxon>
        <taxon>Streptophyta</taxon>
        <taxon>Embryophyta</taxon>
        <taxon>Tracheophyta</taxon>
        <taxon>Spermatophyta</taxon>
        <taxon>Magnoliopsida</taxon>
        <taxon>eudicotyledons</taxon>
        <taxon>Gunneridae</taxon>
        <taxon>Pentapetalae</taxon>
        <taxon>rosids</taxon>
        <taxon>malvids</taxon>
        <taxon>Brassicales</taxon>
        <taxon>Brassicaceae</taxon>
        <taxon>Brassiceae</taxon>
        <taxon>Brassica</taxon>
    </lineage>
</organism>
<dbReference type="Proteomes" id="UP000824890">
    <property type="component" value="Unassembled WGS sequence"/>
</dbReference>
<name>A0ABQ8DRN8_BRANA</name>
<dbReference type="InterPro" id="IPR013101">
    <property type="entry name" value="LRR_PRU1-like"/>
</dbReference>
<dbReference type="InterPro" id="IPR032675">
    <property type="entry name" value="LRR_dom_sf"/>
</dbReference>
<protein>
    <recommendedName>
        <fullName evidence="2">F-box domain-containing protein</fullName>
    </recommendedName>
</protein>
<reference evidence="3 4" key="1">
    <citation type="submission" date="2021-05" db="EMBL/GenBank/DDBJ databases">
        <title>Genome Assembly of Synthetic Allotetraploid Brassica napus Reveals Homoeologous Exchanges between Subgenomes.</title>
        <authorList>
            <person name="Davis J.T."/>
        </authorList>
    </citation>
    <scope>NUCLEOTIDE SEQUENCE [LARGE SCALE GENOMIC DNA]</scope>
    <source>
        <strain evidence="4">cv. Da-Ae</strain>
        <tissue evidence="3">Seedling</tissue>
    </source>
</reference>
<dbReference type="Gene3D" id="3.80.10.10">
    <property type="entry name" value="Ribonuclease Inhibitor"/>
    <property type="match status" value="6"/>
</dbReference>
<accession>A0ABQ8DRN8</accession>
<dbReference type="PANTHER" id="PTHR45089:SF56">
    <property type="entry name" value="DUF3444 DOMAIN-CONTAINING PROTEIN"/>
    <property type="match status" value="1"/>
</dbReference>
<dbReference type="SUPFAM" id="SSF52047">
    <property type="entry name" value="RNI-like"/>
    <property type="match status" value="6"/>
</dbReference>
<dbReference type="PROSITE" id="PS50181">
    <property type="entry name" value="FBOX"/>
    <property type="match status" value="1"/>
</dbReference>
<feature type="region of interest" description="Disordered" evidence="1">
    <location>
        <begin position="1327"/>
        <end position="1348"/>
    </location>
</feature>
<dbReference type="Gene3D" id="1.20.1280.50">
    <property type="match status" value="1"/>
</dbReference>
<dbReference type="InterPro" id="IPR036047">
    <property type="entry name" value="F-box-like_dom_sf"/>
</dbReference>
<feature type="region of interest" description="Disordered" evidence="1">
    <location>
        <begin position="1405"/>
        <end position="1426"/>
    </location>
</feature>
<dbReference type="Pfam" id="PF00646">
    <property type="entry name" value="F-box"/>
    <property type="match status" value="6"/>
</dbReference>
<feature type="compositionally biased region" description="Basic and acidic residues" evidence="1">
    <location>
        <begin position="24"/>
        <end position="42"/>
    </location>
</feature>
<dbReference type="PANTHER" id="PTHR45089">
    <property type="entry name" value="DNAJ HEAT SHOCK AMINO-TERMINAL DOMAIN PROTEIN-RELATED"/>
    <property type="match status" value="1"/>
</dbReference>
<evidence type="ECO:0000313" key="4">
    <source>
        <dbReference type="Proteomes" id="UP000824890"/>
    </source>
</evidence>
<dbReference type="InterPro" id="IPR024593">
    <property type="entry name" value="DUF3444"/>
</dbReference>
<feature type="region of interest" description="Disordered" evidence="1">
    <location>
        <begin position="1"/>
        <end position="43"/>
    </location>
</feature>
<dbReference type="SMART" id="SM00256">
    <property type="entry name" value="FBOX"/>
    <property type="match status" value="6"/>
</dbReference>
<dbReference type="SMART" id="SM00579">
    <property type="entry name" value="FBD"/>
    <property type="match status" value="8"/>
</dbReference>
<dbReference type="InterPro" id="IPR006566">
    <property type="entry name" value="FBD"/>
</dbReference>
<feature type="compositionally biased region" description="Polar residues" evidence="1">
    <location>
        <begin position="1327"/>
        <end position="1343"/>
    </location>
</feature>
<dbReference type="InterPro" id="IPR053781">
    <property type="entry name" value="F-box_AtFBL13-like"/>
</dbReference>
<gene>
    <name evidence="3" type="ORF">HID58_008849</name>
</gene>
<evidence type="ECO:0000313" key="3">
    <source>
        <dbReference type="EMBL" id="KAH0931732.1"/>
    </source>
</evidence>
<feature type="domain" description="F-box" evidence="2">
    <location>
        <begin position="6014"/>
        <end position="6050"/>
    </location>
</feature>
<dbReference type="Pfam" id="PF08387">
    <property type="entry name" value="FBD"/>
    <property type="match status" value="8"/>
</dbReference>
<evidence type="ECO:0000256" key="1">
    <source>
        <dbReference type="SAM" id="MobiDB-lite"/>
    </source>
</evidence>
<dbReference type="EMBL" id="JAGKQM010000003">
    <property type="protein sequence ID" value="KAH0931732.1"/>
    <property type="molecule type" value="Genomic_DNA"/>
</dbReference>